<evidence type="ECO:0000313" key="2">
    <source>
        <dbReference type="EMBL" id="GAA3628905.1"/>
    </source>
</evidence>
<dbReference type="EMBL" id="BAABAB010000023">
    <property type="protein sequence ID" value="GAA3628905.1"/>
    <property type="molecule type" value="Genomic_DNA"/>
</dbReference>
<organism evidence="2 3">
    <name type="scientific">Microlunatus ginsengisoli</name>
    <dbReference type="NCBI Taxonomy" id="363863"/>
    <lineage>
        <taxon>Bacteria</taxon>
        <taxon>Bacillati</taxon>
        <taxon>Actinomycetota</taxon>
        <taxon>Actinomycetes</taxon>
        <taxon>Propionibacteriales</taxon>
        <taxon>Propionibacteriaceae</taxon>
        <taxon>Microlunatus</taxon>
    </lineage>
</organism>
<comment type="caution">
    <text evidence="2">The sequence shown here is derived from an EMBL/GenBank/DDBJ whole genome shotgun (WGS) entry which is preliminary data.</text>
</comment>
<reference evidence="3" key="1">
    <citation type="journal article" date="2019" name="Int. J. Syst. Evol. Microbiol.">
        <title>The Global Catalogue of Microorganisms (GCM) 10K type strain sequencing project: providing services to taxonomists for standard genome sequencing and annotation.</title>
        <authorList>
            <consortium name="The Broad Institute Genomics Platform"/>
            <consortium name="The Broad Institute Genome Sequencing Center for Infectious Disease"/>
            <person name="Wu L."/>
            <person name="Ma J."/>
        </authorList>
    </citation>
    <scope>NUCLEOTIDE SEQUENCE [LARGE SCALE GENOMIC DNA]</scope>
    <source>
        <strain evidence="3">JCM 16929</strain>
    </source>
</reference>
<feature type="compositionally biased region" description="Basic and acidic residues" evidence="1">
    <location>
        <begin position="1"/>
        <end position="10"/>
    </location>
</feature>
<accession>A0ABP7AC49</accession>
<dbReference type="Proteomes" id="UP001501490">
    <property type="component" value="Unassembled WGS sequence"/>
</dbReference>
<proteinExistence type="predicted"/>
<gene>
    <name evidence="2" type="ORF">GCM10022236_34060</name>
</gene>
<keyword evidence="3" id="KW-1185">Reference proteome</keyword>
<evidence type="ECO:0000313" key="3">
    <source>
        <dbReference type="Proteomes" id="UP001501490"/>
    </source>
</evidence>
<evidence type="ECO:0000256" key="1">
    <source>
        <dbReference type="SAM" id="MobiDB-lite"/>
    </source>
</evidence>
<sequence>MRVDRVKDPARPVGECPGHADREGGVEGRLMRYDGFSSRPELGTTEPLAGNFVKVETGWCRSYKMLVTNSRRANGGCCRFRALP</sequence>
<name>A0ABP7AC49_9ACTN</name>
<protein>
    <submittedName>
        <fullName evidence="2">Uncharacterized protein</fullName>
    </submittedName>
</protein>
<feature type="region of interest" description="Disordered" evidence="1">
    <location>
        <begin position="1"/>
        <end position="25"/>
    </location>
</feature>